<dbReference type="InterPro" id="IPR002925">
    <property type="entry name" value="Dienelactn_hydro"/>
</dbReference>
<dbReference type="Gene3D" id="3.40.50.1820">
    <property type="entry name" value="alpha/beta hydrolase"/>
    <property type="match status" value="1"/>
</dbReference>
<evidence type="ECO:0000313" key="3">
    <source>
        <dbReference type="Proteomes" id="UP000067626"/>
    </source>
</evidence>
<keyword evidence="2" id="KW-0378">Hydrolase</keyword>
<dbReference type="KEGG" id="ccro:CMC5_017510"/>
<reference evidence="2 3" key="1">
    <citation type="submission" date="2015-07" db="EMBL/GenBank/DDBJ databases">
        <title>Genome analysis of myxobacterium Chondromyces crocatus Cm c5 reveals a high potential for natural compound synthesis and the genetic basis for the loss of fruiting body formation.</title>
        <authorList>
            <person name="Zaburannyi N."/>
            <person name="Bunk B."/>
            <person name="Maier J."/>
            <person name="Overmann J."/>
            <person name="Mueller R."/>
        </authorList>
    </citation>
    <scope>NUCLEOTIDE SEQUENCE [LARGE SCALE GENOMIC DNA]</scope>
    <source>
        <strain evidence="2 3">Cm c5</strain>
    </source>
</reference>
<dbReference type="SUPFAM" id="SSF53474">
    <property type="entry name" value="alpha/beta-Hydrolases"/>
    <property type="match status" value="1"/>
</dbReference>
<accession>A0A0K1E9S1</accession>
<keyword evidence="3" id="KW-1185">Reference proteome</keyword>
<evidence type="ECO:0000313" key="2">
    <source>
        <dbReference type="EMBL" id="AKT37610.1"/>
    </source>
</evidence>
<proteinExistence type="predicted"/>
<dbReference type="PANTHER" id="PTHR46623">
    <property type="entry name" value="CARBOXYMETHYLENEBUTENOLIDASE-RELATED"/>
    <property type="match status" value="1"/>
</dbReference>
<organism evidence="2 3">
    <name type="scientific">Chondromyces crocatus</name>
    <dbReference type="NCBI Taxonomy" id="52"/>
    <lineage>
        <taxon>Bacteria</taxon>
        <taxon>Pseudomonadati</taxon>
        <taxon>Myxococcota</taxon>
        <taxon>Polyangia</taxon>
        <taxon>Polyangiales</taxon>
        <taxon>Polyangiaceae</taxon>
        <taxon>Chondromyces</taxon>
    </lineage>
</organism>
<protein>
    <submittedName>
        <fullName evidence="2">Carboxymethylenebutenolidase</fullName>
        <ecNumber evidence="2">3.1.1.45</ecNumber>
    </submittedName>
</protein>
<dbReference type="EMBL" id="CP012159">
    <property type="protein sequence ID" value="AKT37610.1"/>
    <property type="molecule type" value="Genomic_DNA"/>
</dbReference>
<dbReference type="Proteomes" id="UP000067626">
    <property type="component" value="Chromosome"/>
</dbReference>
<dbReference type="InterPro" id="IPR029058">
    <property type="entry name" value="AB_hydrolase_fold"/>
</dbReference>
<dbReference type="RefSeq" id="WP_050429958.1">
    <property type="nucleotide sequence ID" value="NZ_CP012159.1"/>
</dbReference>
<dbReference type="InterPro" id="IPR051049">
    <property type="entry name" value="Dienelactone_hydrolase-like"/>
</dbReference>
<name>A0A0K1E9S1_CHOCO</name>
<dbReference type="GO" id="GO:0008806">
    <property type="term" value="F:carboxymethylenebutenolidase activity"/>
    <property type="evidence" value="ECO:0007669"/>
    <property type="project" value="UniProtKB-EC"/>
</dbReference>
<gene>
    <name evidence="2" type="ORF">CMC5_017510</name>
</gene>
<dbReference type="STRING" id="52.CMC5_017510"/>
<dbReference type="EC" id="3.1.1.45" evidence="2"/>
<dbReference type="PATRIC" id="fig|52.7.peg.1881"/>
<evidence type="ECO:0000259" key="1">
    <source>
        <dbReference type="Pfam" id="PF01738"/>
    </source>
</evidence>
<sequence>MTQTITTESVTIQVADGTTMGAHVARPAGSDKLPGVILLQEIFGVNEHMRDIASRIAAEGYVVIAPDLFHRTHPGFIGSYDDIPGGIKVASAYTNEHVEADLRATFAHLTTMEGIDAEHVAVMGYCMGGRLAFTANALIPVRAAISFYGAGIYPDKTPLAPALHGPTLFFWAGKDSFIPATQRDAVIAEMRRVGKPFTSVEVSHVNHGFFCDARSDYDAAAAAQAWAVTKAFLKSHLAGG</sequence>
<dbReference type="Pfam" id="PF01738">
    <property type="entry name" value="DLH"/>
    <property type="match status" value="1"/>
</dbReference>
<dbReference type="PANTHER" id="PTHR46623:SF6">
    <property type="entry name" value="ALPHA_BETA-HYDROLASES SUPERFAMILY PROTEIN"/>
    <property type="match status" value="1"/>
</dbReference>
<dbReference type="AlphaFoldDB" id="A0A0K1E9S1"/>
<feature type="domain" description="Dienelactone hydrolase" evidence="1">
    <location>
        <begin position="21"/>
        <end position="236"/>
    </location>
</feature>